<dbReference type="Proteomes" id="UP000042958">
    <property type="component" value="Unassembled WGS sequence"/>
</dbReference>
<protein>
    <submittedName>
        <fullName evidence="2">Uncharacterized protein</fullName>
    </submittedName>
</protein>
<sequence>MTSVSIKPSGPAFADTLSFPTQAAPHSQNSIAPCNTTTATQRAQLKRFEFSKEDTEMSDRSWSNNAHIPRKVELPISSVRSLRTSSRRSVICVRFHRQPQGQR</sequence>
<keyword evidence="3" id="KW-1185">Reference proteome</keyword>
<gene>
    <name evidence="2" type="ORF">PMG11_01144</name>
</gene>
<accession>A0A0F7TE98</accession>
<organism evidence="2 3">
    <name type="scientific">Penicillium brasilianum</name>
    <dbReference type="NCBI Taxonomy" id="104259"/>
    <lineage>
        <taxon>Eukaryota</taxon>
        <taxon>Fungi</taxon>
        <taxon>Dikarya</taxon>
        <taxon>Ascomycota</taxon>
        <taxon>Pezizomycotina</taxon>
        <taxon>Eurotiomycetes</taxon>
        <taxon>Eurotiomycetidae</taxon>
        <taxon>Eurotiales</taxon>
        <taxon>Aspergillaceae</taxon>
        <taxon>Penicillium</taxon>
    </lineage>
</organism>
<evidence type="ECO:0000256" key="1">
    <source>
        <dbReference type="SAM" id="MobiDB-lite"/>
    </source>
</evidence>
<proteinExistence type="predicted"/>
<feature type="compositionally biased region" description="Polar residues" evidence="1">
    <location>
        <begin position="18"/>
        <end position="35"/>
    </location>
</feature>
<dbReference type="EMBL" id="CDHK01000001">
    <property type="protein sequence ID" value="CEJ54855.1"/>
    <property type="molecule type" value="Genomic_DNA"/>
</dbReference>
<feature type="region of interest" description="Disordered" evidence="1">
    <location>
        <begin position="1"/>
        <end position="35"/>
    </location>
</feature>
<reference evidence="3" key="1">
    <citation type="journal article" date="2015" name="Genome Announc.">
        <title>Draft genome sequence of the fungus Penicillium brasilianum MG11.</title>
        <authorList>
            <person name="Horn F."/>
            <person name="Linde J."/>
            <person name="Mattern D.J."/>
            <person name="Walther G."/>
            <person name="Guthke R."/>
            <person name="Brakhage A.A."/>
            <person name="Valiante V."/>
        </authorList>
    </citation>
    <scope>NUCLEOTIDE SEQUENCE [LARGE SCALE GENOMIC DNA]</scope>
    <source>
        <strain evidence="3">MG11</strain>
    </source>
</reference>
<evidence type="ECO:0000313" key="2">
    <source>
        <dbReference type="EMBL" id="CEJ54855.1"/>
    </source>
</evidence>
<evidence type="ECO:0000313" key="3">
    <source>
        <dbReference type="Proteomes" id="UP000042958"/>
    </source>
</evidence>
<name>A0A0F7TE98_PENBI</name>
<dbReference type="AlphaFoldDB" id="A0A0F7TE98"/>